<feature type="domain" description="DUF7870" evidence="1">
    <location>
        <begin position="255"/>
        <end position="293"/>
    </location>
</feature>
<organism evidence="2">
    <name type="scientific">Glycine max</name>
    <name type="common">Soybean</name>
    <name type="synonym">Glycine hispida</name>
    <dbReference type="NCBI Taxonomy" id="3847"/>
    <lineage>
        <taxon>Eukaryota</taxon>
        <taxon>Viridiplantae</taxon>
        <taxon>Streptophyta</taxon>
        <taxon>Embryophyta</taxon>
        <taxon>Tracheophyta</taxon>
        <taxon>Spermatophyta</taxon>
        <taxon>Magnoliopsida</taxon>
        <taxon>eudicotyledons</taxon>
        <taxon>Gunneridae</taxon>
        <taxon>Pentapetalae</taxon>
        <taxon>rosids</taxon>
        <taxon>fabids</taxon>
        <taxon>Fabales</taxon>
        <taxon>Fabaceae</taxon>
        <taxon>Papilionoideae</taxon>
        <taxon>50 kb inversion clade</taxon>
        <taxon>NPAAA clade</taxon>
        <taxon>indigoferoid/millettioid clade</taxon>
        <taxon>Phaseoleae</taxon>
        <taxon>Glycine</taxon>
        <taxon>Glycine subgen. Soja</taxon>
    </lineage>
</organism>
<proteinExistence type="predicted"/>
<dbReference type="OMA" id="RKLCQFT"/>
<dbReference type="Gramene" id="KRH42110">
    <property type="protein sequence ID" value="KRH42110"/>
    <property type="gene ID" value="GLYMA_08G069500"/>
</dbReference>
<dbReference type="Pfam" id="PF25276">
    <property type="entry name" value="DUF7870"/>
    <property type="match status" value="1"/>
</dbReference>
<evidence type="ECO:0000313" key="3">
    <source>
        <dbReference type="EnsemblPlants" id="KRH42110"/>
    </source>
</evidence>
<reference evidence="3" key="2">
    <citation type="submission" date="2018-02" db="UniProtKB">
        <authorList>
            <consortium name="EnsemblPlants"/>
        </authorList>
    </citation>
    <scope>IDENTIFICATION</scope>
    <source>
        <strain evidence="3">Williams 82</strain>
    </source>
</reference>
<dbReference type="Proteomes" id="UP000008827">
    <property type="component" value="Chromosome 8"/>
</dbReference>
<dbReference type="PANTHER" id="PTHR33597:SF22">
    <property type="entry name" value="PROTEIN, PUTATIVE-RELATED"/>
    <property type="match status" value="1"/>
</dbReference>
<dbReference type="OrthoDB" id="1919622at2759"/>
<dbReference type="EnsemblPlants" id="KRH42110">
    <property type="protein sequence ID" value="KRH42110"/>
    <property type="gene ID" value="GLYMA_08G069500"/>
</dbReference>
<sequence length="294" mass="32806">MGKLHLHGGTGRVGSNYDTVVVIKIHNIRVLHIDSRSLLLAMVLVALPFLGFILKGSVVSGFDATATESGSIISDEVLNLILRDLGEEGLLRKEHKVLIMDSPPPRVMDFEVSYDFVFTCSFDAAAFADSVLKVNGIVAFPLRIDPTSNAGMKATDVALRKIGLVNDLVDSSPKRKLCQLATRVKRNALKGLEDALLEPPRDDFAKPNKIKGVFIGVGLHEENRAAVEWFEQDYPKKEPHGCFRMVNKSCEGGRCNNEWWETGRRNKSGRTYWECLALYGRLRDEGVAVHQWWN</sequence>
<reference evidence="2 3" key="1">
    <citation type="journal article" date="2010" name="Nature">
        <title>Genome sequence of the palaeopolyploid soybean.</title>
        <authorList>
            <person name="Schmutz J."/>
            <person name="Cannon S.B."/>
            <person name="Schlueter J."/>
            <person name="Ma J."/>
            <person name="Mitros T."/>
            <person name="Nelson W."/>
            <person name="Hyten D.L."/>
            <person name="Song Q."/>
            <person name="Thelen J.J."/>
            <person name="Cheng J."/>
            <person name="Xu D."/>
            <person name="Hellsten U."/>
            <person name="May G.D."/>
            <person name="Yu Y."/>
            <person name="Sakurai T."/>
            <person name="Umezawa T."/>
            <person name="Bhattacharyya M.K."/>
            <person name="Sandhu D."/>
            <person name="Valliyodan B."/>
            <person name="Lindquist E."/>
            <person name="Peto M."/>
            <person name="Grant D."/>
            <person name="Shu S."/>
            <person name="Goodstein D."/>
            <person name="Barry K."/>
            <person name="Futrell-Griggs M."/>
            <person name="Abernathy B."/>
            <person name="Du J."/>
            <person name="Tian Z."/>
            <person name="Zhu L."/>
            <person name="Gill N."/>
            <person name="Joshi T."/>
            <person name="Libault M."/>
            <person name="Sethuraman A."/>
            <person name="Zhang X.-C."/>
            <person name="Shinozaki K."/>
            <person name="Nguyen H.T."/>
            <person name="Wing R.A."/>
            <person name="Cregan P."/>
            <person name="Specht J."/>
            <person name="Grimwood J."/>
            <person name="Rokhsar D."/>
            <person name="Stacey G."/>
            <person name="Shoemaker R.C."/>
            <person name="Jackson S.A."/>
        </authorList>
    </citation>
    <scope>NUCLEOTIDE SEQUENCE [LARGE SCALE GENOMIC DNA]</scope>
    <source>
        <strain evidence="3">cv. Williams 82</strain>
        <tissue evidence="2">Callus</tissue>
    </source>
</reference>
<gene>
    <name evidence="2" type="ORF">GLYMA_08G069500</name>
</gene>
<protein>
    <recommendedName>
        <fullName evidence="1">DUF7870 domain-containing protein</fullName>
    </recommendedName>
</protein>
<reference evidence="2" key="3">
    <citation type="submission" date="2018-07" db="EMBL/GenBank/DDBJ databases">
        <title>WGS assembly of Glycine max.</title>
        <authorList>
            <person name="Schmutz J."/>
            <person name="Cannon S."/>
            <person name="Schlueter J."/>
            <person name="Ma J."/>
            <person name="Mitros T."/>
            <person name="Nelson W."/>
            <person name="Hyten D."/>
            <person name="Song Q."/>
            <person name="Thelen J."/>
            <person name="Cheng J."/>
            <person name="Xu D."/>
            <person name="Hellsten U."/>
            <person name="May G."/>
            <person name="Yu Y."/>
            <person name="Sakurai T."/>
            <person name="Umezawa T."/>
            <person name="Bhattacharyya M."/>
            <person name="Sandhu D."/>
            <person name="Valliyodan B."/>
            <person name="Lindquist E."/>
            <person name="Peto M."/>
            <person name="Grant D."/>
            <person name="Shu S."/>
            <person name="Goodstein D."/>
            <person name="Barry K."/>
            <person name="Futrell-Griggs M."/>
            <person name="Abernathy B."/>
            <person name="Du J."/>
            <person name="Tian Z."/>
            <person name="Zhu L."/>
            <person name="Gill N."/>
            <person name="Joshi T."/>
            <person name="Libault M."/>
            <person name="Sethuraman A."/>
            <person name="Zhang X."/>
            <person name="Shinozaki K."/>
            <person name="Nguyen H."/>
            <person name="Wing R."/>
            <person name="Cregan P."/>
            <person name="Specht J."/>
            <person name="Grimwood J."/>
            <person name="Rokhsar D."/>
            <person name="Stacey G."/>
            <person name="Shoemaker R."/>
            <person name="Jackson S."/>
        </authorList>
    </citation>
    <scope>NUCLEOTIDE SEQUENCE</scope>
    <source>
        <tissue evidence="2">Callus</tissue>
    </source>
</reference>
<dbReference type="PANTHER" id="PTHR33597">
    <property type="entry name" value="OS02G0760400 PROTEIN"/>
    <property type="match status" value="1"/>
</dbReference>
<dbReference type="EMBL" id="CM000841">
    <property type="protein sequence ID" value="KRH42110.1"/>
    <property type="molecule type" value="Genomic_DNA"/>
</dbReference>
<evidence type="ECO:0000313" key="4">
    <source>
        <dbReference type="Proteomes" id="UP000008827"/>
    </source>
</evidence>
<dbReference type="InterPro" id="IPR057192">
    <property type="entry name" value="DUF7870"/>
</dbReference>
<dbReference type="InParanoid" id="A0A0R0II65"/>
<dbReference type="AlphaFoldDB" id="A0A0R0II65"/>
<evidence type="ECO:0000313" key="2">
    <source>
        <dbReference type="EMBL" id="KRH42110.1"/>
    </source>
</evidence>
<dbReference type="PaxDb" id="3847-GLYMA08G07410.2"/>
<name>A0A0R0II65_SOYBN</name>
<accession>A0A0R0II65</accession>
<evidence type="ECO:0000259" key="1">
    <source>
        <dbReference type="Pfam" id="PF25276"/>
    </source>
</evidence>
<keyword evidence="4" id="KW-1185">Reference proteome</keyword>